<gene>
    <name evidence="7" type="ORF">AGERDE_LOCUS5541</name>
</gene>
<dbReference type="InterPro" id="IPR004154">
    <property type="entry name" value="Anticodon-bd"/>
</dbReference>
<evidence type="ECO:0000256" key="4">
    <source>
        <dbReference type="ARBA" id="ARBA00023146"/>
    </source>
</evidence>
<evidence type="ECO:0000256" key="2">
    <source>
        <dbReference type="ARBA" id="ARBA00022741"/>
    </source>
</evidence>
<dbReference type="PROSITE" id="PS50862">
    <property type="entry name" value="AA_TRNA_LIGASE_II"/>
    <property type="match status" value="1"/>
</dbReference>
<dbReference type="Pfam" id="PF00587">
    <property type="entry name" value="tRNA-synt_2b"/>
    <property type="match status" value="1"/>
</dbReference>
<dbReference type="InterPro" id="IPR006195">
    <property type="entry name" value="aa-tRNA-synth_II"/>
</dbReference>
<evidence type="ECO:0000256" key="5">
    <source>
        <dbReference type="SAM" id="MobiDB-lite"/>
    </source>
</evidence>
<evidence type="ECO:0000256" key="3">
    <source>
        <dbReference type="ARBA" id="ARBA00022840"/>
    </source>
</evidence>
<feature type="region of interest" description="Disordered" evidence="5">
    <location>
        <begin position="15"/>
        <end position="39"/>
    </location>
</feature>
<dbReference type="InterPro" id="IPR036621">
    <property type="entry name" value="Anticodon-bd_dom_sf"/>
</dbReference>
<proteinExistence type="predicted"/>
<name>A0A9N9FDY5_9GLOM</name>
<comment type="caution">
    <text evidence="7">The sequence shown here is derived from an EMBL/GenBank/DDBJ whole genome shotgun (WGS) entry which is preliminary data.</text>
</comment>
<dbReference type="PANTHER" id="PTHR10745">
    <property type="entry name" value="GLYCYL-TRNA SYNTHETASE/DNA POLYMERASE SUBUNIT GAMMA-2"/>
    <property type="match status" value="1"/>
</dbReference>
<keyword evidence="2" id="KW-0547">Nucleotide-binding</keyword>
<dbReference type="SUPFAM" id="SSF52954">
    <property type="entry name" value="Class II aaRS ABD-related"/>
    <property type="match status" value="1"/>
</dbReference>
<dbReference type="GO" id="GO:0005524">
    <property type="term" value="F:ATP binding"/>
    <property type="evidence" value="ECO:0007669"/>
    <property type="project" value="UniProtKB-KW"/>
</dbReference>
<dbReference type="GO" id="GO:0006426">
    <property type="term" value="P:glycyl-tRNA aminoacylation"/>
    <property type="evidence" value="ECO:0007669"/>
    <property type="project" value="TreeGrafter"/>
</dbReference>
<dbReference type="OrthoDB" id="2361510at2759"/>
<dbReference type="InterPro" id="IPR006640">
    <property type="entry name" value="SprT-like_domain"/>
</dbReference>
<keyword evidence="8" id="KW-1185">Reference proteome</keyword>
<dbReference type="PANTHER" id="PTHR10745:SF8">
    <property type="entry name" value="DNA POLYMERASE SUBUNIT GAMMA-2, MITOCHONDRIAL"/>
    <property type="match status" value="1"/>
</dbReference>
<dbReference type="InterPro" id="IPR045864">
    <property type="entry name" value="aa-tRNA-synth_II/BPL/LPL"/>
</dbReference>
<dbReference type="Proteomes" id="UP000789831">
    <property type="component" value="Unassembled WGS sequence"/>
</dbReference>
<keyword evidence="3" id="KW-0067">ATP-binding</keyword>
<dbReference type="GO" id="GO:0004820">
    <property type="term" value="F:glycine-tRNA ligase activity"/>
    <property type="evidence" value="ECO:0007669"/>
    <property type="project" value="TreeGrafter"/>
</dbReference>
<dbReference type="GO" id="GO:0006950">
    <property type="term" value="P:response to stress"/>
    <property type="evidence" value="ECO:0007669"/>
    <property type="project" value="UniProtKB-ARBA"/>
</dbReference>
<dbReference type="AlphaFoldDB" id="A0A9N9FDY5"/>
<evidence type="ECO:0000313" key="8">
    <source>
        <dbReference type="Proteomes" id="UP000789831"/>
    </source>
</evidence>
<evidence type="ECO:0000256" key="1">
    <source>
        <dbReference type="ARBA" id="ARBA00022598"/>
    </source>
</evidence>
<dbReference type="Gene3D" id="3.40.50.800">
    <property type="entry name" value="Anticodon-binding domain"/>
    <property type="match status" value="1"/>
</dbReference>
<feature type="compositionally biased region" description="Basic and acidic residues" evidence="5">
    <location>
        <begin position="28"/>
        <end position="39"/>
    </location>
</feature>
<dbReference type="InterPro" id="IPR027031">
    <property type="entry name" value="Gly-tRNA_synthase/POLG2"/>
</dbReference>
<feature type="domain" description="Aminoacyl-transfer RNA synthetases class-II family profile" evidence="6">
    <location>
        <begin position="363"/>
        <end position="641"/>
    </location>
</feature>
<keyword evidence="4" id="KW-0030">Aminoacyl-tRNA synthetase</keyword>
<evidence type="ECO:0000259" key="6">
    <source>
        <dbReference type="PROSITE" id="PS50862"/>
    </source>
</evidence>
<organism evidence="7 8">
    <name type="scientific">Ambispora gerdemannii</name>
    <dbReference type="NCBI Taxonomy" id="144530"/>
    <lineage>
        <taxon>Eukaryota</taxon>
        <taxon>Fungi</taxon>
        <taxon>Fungi incertae sedis</taxon>
        <taxon>Mucoromycota</taxon>
        <taxon>Glomeromycotina</taxon>
        <taxon>Glomeromycetes</taxon>
        <taxon>Archaeosporales</taxon>
        <taxon>Ambisporaceae</taxon>
        <taxon>Ambispora</taxon>
    </lineage>
</organism>
<dbReference type="InterPro" id="IPR002314">
    <property type="entry name" value="aa-tRNA-synt_IIb"/>
</dbReference>
<dbReference type="Gene3D" id="3.30.930.10">
    <property type="entry name" value="Bira Bifunctional Protein, Domain 2"/>
    <property type="match status" value="2"/>
</dbReference>
<reference evidence="7" key="1">
    <citation type="submission" date="2021-06" db="EMBL/GenBank/DDBJ databases">
        <authorList>
            <person name="Kallberg Y."/>
            <person name="Tangrot J."/>
            <person name="Rosling A."/>
        </authorList>
    </citation>
    <scope>NUCLEOTIDE SEQUENCE</scope>
    <source>
        <strain evidence="7">MT106</strain>
    </source>
</reference>
<dbReference type="Pfam" id="PF10263">
    <property type="entry name" value="SprT-like"/>
    <property type="match status" value="1"/>
</dbReference>
<sequence>MKEAIKLMEKIIEAGKNYQPTTENTQSGDKKRKADDEFEVRQEVAKKNKTTGDELSRLIREAQELTNYQELEAKLKEIDKYQGEVAYNEQYLEEINQLKIRLGNLDKDKYGKKVIKEIEDKLTESGIKEKDLDEETKSDLVKIRNGEIKDISKINEIENKIVTKTGDKKSTDSLNKLLEQAKKLVNDIIKGNADYLEKELKKIKKGLYDFQYSSNVYHNKAYQSKEKDVKSMLTKLENYSVQSNTNQPSKDLFRPEIIIPFFLLAVVVVAAIVSSAEKKDITNYLKHYGFLLPNAEIYGGLAKSWDLAECRQCRKRYRLDNLISAEEFTTFLEKGDKSNYLLKVNCRNCGKNSFDPPRQFNLLLTTNLEITEEKENTVYLRPETCQGIFTNFLAIQKSTRRQLPFGIGQIGKSFRNEITLHHGIFRTREFEQMDNSHRGNYDLTQHSQCSGKDFSINGIIPQVIEVSFGVERLMLAILEDSYQKEAIKNSRGEDNEREVLKLPPLLAPYFVAIIPLSKKEKKIAHQLYLDLLPSVHFNLAYEEAPNIGKAYRRQDAIGTYYCLTIDDKTIQDNTITLRYRDTTKQIKLAADFIYDYKSEIGERLITPTAEEVSKLISGNRSRLKTVERVLNDKVKDRKLKPSEKEEVRKELSKVNKELDKTIQEFELEKLEKDDPELLATIYSQFYEQGKVLTRLKVKTSVDRPYEEAMEDEDVLKGETKDGSLSHLDLTQPFQIKFRGYTGFLKPEDSKKSKEGTETFGLTLSEEKVTSRTYHDICFEEVVETIAHELAHAVVNSIRTSYEGEEKGGHGRLFHDLMERIEKMMRKTSEFSDFKDW</sequence>
<dbReference type="Pfam" id="PF03129">
    <property type="entry name" value="HGTP_anticodon"/>
    <property type="match status" value="1"/>
</dbReference>
<protein>
    <submittedName>
        <fullName evidence="7">9708_t:CDS:1</fullName>
    </submittedName>
</protein>
<accession>A0A9N9FDY5</accession>
<dbReference type="EMBL" id="CAJVPL010000759">
    <property type="protein sequence ID" value="CAG8527376.1"/>
    <property type="molecule type" value="Genomic_DNA"/>
</dbReference>
<keyword evidence="1" id="KW-0436">Ligase</keyword>
<dbReference type="GO" id="GO:0005737">
    <property type="term" value="C:cytoplasm"/>
    <property type="evidence" value="ECO:0007669"/>
    <property type="project" value="TreeGrafter"/>
</dbReference>
<evidence type="ECO:0000313" key="7">
    <source>
        <dbReference type="EMBL" id="CAG8527376.1"/>
    </source>
</evidence>
<dbReference type="SUPFAM" id="SSF55681">
    <property type="entry name" value="Class II aaRS and biotin synthetases"/>
    <property type="match status" value="1"/>
</dbReference>
<feature type="compositionally biased region" description="Polar residues" evidence="5">
    <location>
        <begin position="18"/>
        <end position="27"/>
    </location>
</feature>